<accession>A0A0G4F4M7</accession>
<organism evidence="2 3">
    <name type="scientific">Vitrella brassicaformis (strain CCMP3155)</name>
    <dbReference type="NCBI Taxonomy" id="1169540"/>
    <lineage>
        <taxon>Eukaryota</taxon>
        <taxon>Sar</taxon>
        <taxon>Alveolata</taxon>
        <taxon>Colpodellida</taxon>
        <taxon>Vitrellaceae</taxon>
        <taxon>Vitrella</taxon>
    </lineage>
</organism>
<evidence type="ECO:0000313" key="2">
    <source>
        <dbReference type="EMBL" id="CEM06766.1"/>
    </source>
</evidence>
<feature type="compositionally biased region" description="Pro residues" evidence="1">
    <location>
        <begin position="76"/>
        <end position="102"/>
    </location>
</feature>
<proteinExistence type="predicted"/>
<name>A0A0G4F4M7_VITBC</name>
<sequence>MMSNSAAAAAGASRKSLAARACAWLSRRFALALQAQAELKCEEATMDVDEETDFVFVENSSNPRSTGTPPDSAPVSSPPSPPSPSPHSPSPPSPCPISPSHPCPPPALTPAAIGPALGRPISTNIAWVTFHEAVVLTDAGEHREELALKTPRPNPEAEYSVAHEGFMLHSQMMAWQHHKGLQARLKETLETEARLERMCQRAALGGHDTEDEWFLLM</sequence>
<protein>
    <submittedName>
        <fullName evidence="2">Uncharacterized protein</fullName>
    </submittedName>
</protein>
<evidence type="ECO:0000313" key="3">
    <source>
        <dbReference type="Proteomes" id="UP000041254"/>
    </source>
</evidence>
<dbReference type="EMBL" id="CDMY01000370">
    <property type="protein sequence ID" value="CEM06766.1"/>
    <property type="molecule type" value="Genomic_DNA"/>
</dbReference>
<keyword evidence="3" id="KW-1185">Reference proteome</keyword>
<dbReference type="InParanoid" id="A0A0G4F4M7"/>
<dbReference type="AlphaFoldDB" id="A0A0G4F4M7"/>
<feature type="compositionally biased region" description="Polar residues" evidence="1">
    <location>
        <begin position="59"/>
        <end position="68"/>
    </location>
</feature>
<dbReference type="Proteomes" id="UP000041254">
    <property type="component" value="Unassembled WGS sequence"/>
</dbReference>
<evidence type="ECO:0000256" key="1">
    <source>
        <dbReference type="SAM" id="MobiDB-lite"/>
    </source>
</evidence>
<gene>
    <name evidence="2" type="ORF">Vbra_8761</name>
</gene>
<dbReference type="VEuPathDB" id="CryptoDB:Vbra_8761"/>
<reference evidence="2 3" key="1">
    <citation type="submission" date="2014-11" db="EMBL/GenBank/DDBJ databases">
        <authorList>
            <person name="Zhu J."/>
            <person name="Qi W."/>
            <person name="Song R."/>
        </authorList>
    </citation>
    <scope>NUCLEOTIDE SEQUENCE [LARGE SCALE GENOMIC DNA]</scope>
</reference>
<feature type="region of interest" description="Disordered" evidence="1">
    <location>
        <begin position="59"/>
        <end position="102"/>
    </location>
</feature>